<sequence>KQAQLEANFGRKVYLGTGKIEISRGGFTTLTMNAASSPWFQVAVGTKGSLTRQWLRLQTSGDLLYITPQDALAPSGGCVRIKLLDQAIVDADGYPYEQDPFVPYSFESCVEDYQPPELRSSDPPNNAAGVELMPTLRLNFDEEVRLVDPTTAAATLSAKTVPAAGGSIPPTQIIDLNPAMLRVWDPNTGAT</sequence>
<dbReference type="Proteomes" id="UP000601435">
    <property type="component" value="Unassembled WGS sequence"/>
</dbReference>
<dbReference type="AlphaFoldDB" id="A0A812YSG0"/>
<evidence type="ECO:0000259" key="2">
    <source>
        <dbReference type="Pfam" id="PF13205"/>
    </source>
</evidence>
<keyword evidence="1" id="KW-0732">Signal</keyword>
<evidence type="ECO:0000313" key="4">
    <source>
        <dbReference type="Proteomes" id="UP000601435"/>
    </source>
</evidence>
<gene>
    <name evidence="3" type="ORF">SNEC2469_LOCUS23347</name>
</gene>
<comment type="caution">
    <text evidence="3">The sequence shown here is derived from an EMBL/GenBank/DDBJ whole genome shotgun (WGS) entry which is preliminary data.</text>
</comment>
<protein>
    <recommendedName>
        <fullName evidence="2">SbsA Ig-like domain-containing protein</fullName>
    </recommendedName>
</protein>
<name>A0A812YSG0_9DINO</name>
<reference evidence="3" key="1">
    <citation type="submission" date="2021-02" db="EMBL/GenBank/DDBJ databases">
        <authorList>
            <person name="Dougan E. K."/>
            <person name="Rhodes N."/>
            <person name="Thang M."/>
            <person name="Chan C."/>
        </authorList>
    </citation>
    <scope>NUCLEOTIDE SEQUENCE</scope>
</reference>
<accession>A0A812YSG0</accession>
<organism evidence="3 4">
    <name type="scientific">Symbiodinium necroappetens</name>
    <dbReference type="NCBI Taxonomy" id="1628268"/>
    <lineage>
        <taxon>Eukaryota</taxon>
        <taxon>Sar</taxon>
        <taxon>Alveolata</taxon>
        <taxon>Dinophyceae</taxon>
        <taxon>Suessiales</taxon>
        <taxon>Symbiodiniaceae</taxon>
        <taxon>Symbiodinium</taxon>
    </lineage>
</organism>
<dbReference type="Pfam" id="PF13205">
    <property type="entry name" value="Big_5"/>
    <property type="match status" value="1"/>
</dbReference>
<dbReference type="OrthoDB" id="411814at2759"/>
<keyword evidence="4" id="KW-1185">Reference proteome</keyword>
<evidence type="ECO:0000256" key="1">
    <source>
        <dbReference type="ARBA" id="ARBA00022729"/>
    </source>
</evidence>
<dbReference type="InterPro" id="IPR032812">
    <property type="entry name" value="SbsA_Ig"/>
</dbReference>
<dbReference type="EMBL" id="CAJNJA010043463">
    <property type="protein sequence ID" value="CAE7793862.1"/>
    <property type="molecule type" value="Genomic_DNA"/>
</dbReference>
<proteinExistence type="predicted"/>
<evidence type="ECO:0000313" key="3">
    <source>
        <dbReference type="EMBL" id="CAE7793862.1"/>
    </source>
</evidence>
<feature type="non-terminal residue" evidence="3">
    <location>
        <position position="191"/>
    </location>
</feature>
<feature type="non-terminal residue" evidence="3">
    <location>
        <position position="1"/>
    </location>
</feature>
<feature type="domain" description="SbsA Ig-like" evidence="2">
    <location>
        <begin position="113"/>
        <end position="187"/>
    </location>
</feature>